<feature type="chain" id="PRO_5046133196" description="ABC-type Fe3+ transport system" evidence="3">
    <location>
        <begin position="21"/>
        <end position="497"/>
    </location>
</feature>
<feature type="region of interest" description="Disordered" evidence="2">
    <location>
        <begin position="48"/>
        <end position="105"/>
    </location>
</feature>
<organism evidence="4 5">
    <name type="scientific">Bionectria ochroleuca</name>
    <name type="common">Gliocladium roseum</name>
    <dbReference type="NCBI Taxonomy" id="29856"/>
    <lineage>
        <taxon>Eukaryota</taxon>
        <taxon>Fungi</taxon>
        <taxon>Dikarya</taxon>
        <taxon>Ascomycota</taxon>
        <taxon>Pezizomycotina</taxon>
        <taxon>Sordariomycetes</taxon>
        <taxon>Hypocreomycetidae</taxon>
        <taxon>Hypocreales</taxon>
        <taxon>Bionectriaceae</taxon>
        <taxon>Clonostachys</taxon>
    </lineage>
</organism>
<sequence>MRSTRFLVATFILFVGNVFALRAGTGHASSIVSNAARDLNEAPIKLDQRAPPVRVAKTRVRARPKRTKGWSGKREKKFKKNQPPKKPAPAPGPPSKDLLRGGKCGKGPGNSPGHCSFLQAGGRKFLDCCPDEKLKTMMRTVTAAALLIGQTFAYDQLLNFKAAPVYENRSLDEIHQAALKEGGVVTVWHGGDEANQQDALKQAFETRFPGMTLNITVDLSKYHDCRLDQQLGDDNVYVDSIILQTLHDYPRWAQEGALLNYAPVGFDQIEHSFKDDTAAWYGLYVFFWSGAFNTEKLPGIEPPVEWNDWLRPEFKNRLVITYPNDDDAVTWAFYLVMRQYGTRWFDKLIAQNPRWVRGTQTPSTLASAANTTSAAFFAGFGGFGSRGNLNFTVPKEGKYVSWPQTGAILKDAPHPEGAKLLHNFILTPEYQQASGLWPVRRDVAPPAGFPDLWTNNATNPAEFARFMADRPLVERLRFFFEAKLGTAVGLDPISDDI</sequence>
<evidence type="ECO:0008006" key="6">
    <source>
        <dbReference type="Google" id="ProtNLM"/>
    </source>
</evidence>
<dbReference type="EMBL" id="CABFNS010000782">
    <property type="protein sequence ID" value="VUC28235.1"/>
    <property type="molecule type" value="Genomic_DNA"/>
</dbReference>
<keyword evidence="1 3" id="KW-0732">Signal</keyword>
<evidence type="ECO:0000313" key="4">
    <source>
        <dbReference type="EMBL" id="VUC28235.1"/>
    </source>
</evidence>
<reference evidence="4 5" key="1">
    <citation type="submission" date="2019-06" db="EMBL/GenBank/DDBJ databases">
        <authorList>
            <person name="Broberg M."/>
        </authorList>
    </citation>
    <scope>NUCLEOTIDE SEQUENCE [LARGE SCALE GENOMIC DNA]</scope>
</reference>
<evidence type="ECO:0000256" key="2">
    <source>
        <dbReference type="SAM" id="MobiDB-lite"/>
    </source>
</evidence>
<evidence type="ECO:0000256" key="1">
    <source>
        <dbReference type="ARBA" id="ARBA00022729"/>
    </source>
</evidence>
<dbReference type="Pfam" id="PF13343">
    <property type="entry name" value="SBP_bac_6"/>
    <property type="match status" value="1"/>
</dbReference>
<gene>
    <name evidence="4" type="ORF">CLO192961_LOCUS228792</name>
</gene>
<evidence type="ECO:0000313" key="5">
    <source>
        <dbReference type="Proteomes" id="UP000766486"/>
    </source>
</evidence>
<feature type="signal peptide" evidence="3">
    <location>
        <begin position="1"/>
        <end position="20"/>
    </location>
</feature>
<protein>
    <recommendedName>
        <fullName evidence="6">ABC-type Fe3+ transport system</fullName>
    </recommendedName>
</protein>
<dbReference type="PANTHER" id="PTHR30006">
    <property type="entry name" value="THIAMINE-BINDING PERIPLASMIC PROTEIN-RELATED"/>
    <property type="match status" value="1"/>
</dbReference>
<name>A0ABY6UEE7_BIOOC</name>
<feature type="compositionally biased region" description="Basic residues" evidence="2">
    <location>
        <begin position="56"/>
        <end position="68"/>
    </location>
</feature>
<accession>A0ABY6UEE7</accession>
<keyword evidence="5" id="KW-1185">Reference proteome</keyword>
<comment type="caution">
    <text evidence="4">The sequence shown here is derived from an EMBL/GenBank/DDBJ whole genome shotgun (WGS) entry which is preliminary data.</text>
</comment>
<feature type="compositionally biased region" description="Basic residues" evidence="2">
    <location>
        <begin position="74"/>
        <end position="83"/>
    </location>
</feature>
<evidence type="ECO:0000256" key="3">
    <source>
        <dbReference type="SAM" id="SignalP"/>
    </source>
</evidence>
<dbReference type="Gene3D" id="3.40.190.10">
    <property type="entry name" value="Periplasmic binding protein-like II"/>
    <property type="match status" value="2"/>
</dbReference>
<dbReference type="SUPFAM" id="SSF53850">
    <property type="entry name" value="Periplasmic binding protein-like II"/>
    <property type="match status" value="1"/>
</dbReference>
<dbReference type="Proteomes" id="UP000766486">
    <property type="component" value="Unassembled WGS sequence"/>
</dbReference>
<proteinExistence type="predicted"/>
<dbReference type="PANTHER" id="PTHR30006:SF2">
    <property type="entry name" value="ABC TRANSPORTER SUBSTRATE-BINDING PROTEIN"/>
    <property type="match status" value="1"/>
</dbReference>
<feature type="compositionally biased region" description="Pro residues" evidence="2">
    <location>
        <begin position="84"/>
        <end position="94"/>
    </location>
</feature>